<dbReference type="InterPro" id="IPR005467">
    <property type="entry name" value="His_kinase_dom"/>
</dbReference>
<feature type="domain" description="Histidine kinase" evidence="5">
    <location>
        <begin position="252"/>
        <end position="474"/>
    </location>
</feature>
<dbReference type="PANTHER" id="PTHR45339">
    <property type="entry name" value="HYBRID SIGNAL TRANSDUCTION HISTIDINE KINASE J"/>
    <property type="match status" value="1"/>
</dbReference>
<dbReference type="FunFam" id="3.30.565.10:FF:000010">
    <property type="entry name" value="Sensor histidine kinase RcsC"/>
    <property type="match status" value="1"/>
</dbReference>
<feature type="modified residue" description="4-aspartylphosphate" evidence="3">
    <location>
        <position position="557"/>
    </location>
</feature>
<feature type="domain" description="Response regulatory" evidence="6">
    <location>
        <begin position="508"/>
        <end position="626"/>
    </location>
</feature>
<keyword evidence="2" id="KW-0902">Two-component regulatory system</keyword>
<dbReference type="Pfam" id="PF00072">
    <property type="entry name" value="Response_reg"/>
    <property type="match status" value="1"/>
</dbReference>
<dbReference type="OrthoDB" id="10266508at2759"/>
<dbReference type="SMART" id="SM00388">
    <property type="entry name" value="HisKA"/>
    <property type="match status" value="1"/>
</dbReference>
<keyword evidence="8" id="KW-1185">Reference proteome</keyword>
<keyword evidence="1 3" id="KW-0597">Phosphoprotein</keyword>
<dbReference type="SMART" id="SM00387">
    <property type="entry name" value="HATPase_c"/>
    <property type="match status" value="1"/>
</dbReference>
<dbReference type="Gene3D" id="1.10.287.130">
    <property type="match status" value="1"/>
</dbReference>
<dbReference type="CDD" id="cd00082">
    <property type="entry name" value="HisKA"/>
    <property type="match status" value="1"/>
</dbReference>
<evidence type="ECO:0000313" key="8">
    <source>
        <dbReference type="Proteomes" id="UP000311382"/>
    </source>
</evidence>
<dbReference type="PROSITE" id="PS50109">
    <property type="entry name" value="HIS_KIN"/>
    <property type="match status" value="1"/>
</dbReference>
<dbReference type="InterPro" id="IPR035965">
    <property type="entry name" value="PAS-like_dom_sf"/>
</dbReference>
<dbReference type="Pfam" id="PF00512">
    <property type="entry name" value="HisKA"/>
    <property type="match status" value="1"/>
</dbReference>
<feature type="region of interest" description="Disordered" evidence="4">
    <location>
        <begin position="474"/>
        <end position="503"/>
    </location>
</feature>
<dbReference type="SMART" id="SM00448">
    <property type="entry name" value="REC"/>
    <property type="match status" value="1"/>
</dbReference>
<dbReference type="PRINTS" id="PR00344">
    <property type="entry name" value="BCTRLSENSOR"/>
</dbReference>
<dbReference type="Proteomes" id="UP000311382">
    <property type="component" value="Unassembled WGS sequence"/>
</dbReference>
<reference evidence="7 8" key="1">
    <citation type="submission" date="2019-03" db="EMBL/GenBank/DDBJ databases">
        <title>Rhodosporidium diobovatum UCD-FST 08-225 genome sequencing, assembly, and annotation.</title>
        <authorList>
            <person name="Fakankun I.U."/>
            <person name="Fristensky B."/>
            <person name="Levin D.B."/>
        </authorList>
    </citation>
    <scope>NUCLEOTIDE SEQUENCE [LARGE SCALE GENOMIC DNA]</scope>
    <source>
        <strain evidence="7 8">UCD-FST 08-225</strain>
    </source>
</reference>
<sequence>MDEHYRPSVEEWVDKFHPDDLDYALGVYLGAMKSGEDFAIEYRIKDAHGVFRWHMCEGRAHRDSEGEITFWVANINKVDRLVKTRHDALLVKERTKAVLAGSELTLLTIDTDLRVTFFEGKWPPFNFKSHPPKLVGERFHDLCADQDLREGVRKVLDGEDEVVQVQTVTDDGKGGKRHTRYRLVPLVGDPSIPASHPDATAIAGCIAVGVDVSERIRAEEELEKTRSQAAELKASELAAREASRLKTDFLTTISHEIRTPIAGILGICELLLADSDRLAEDQRALVEKGVRSAEILLDLVGAVLDFRKVETGELKLEAKPFRLSDLLADASLFGVLAQKKGLEFAENVDVSFEGALLGDRLRLRQILANALGNSVKFTREGKVSLNLKQLSEDDSRVVVRFEICDTGLGIDEDVLPTLFTPFKQASAGTAREYGGSGLGLSITKNLVELMDGAIDLSSTLGEGSRMTITIPFNKAPASTTSQGGAADGEEGHEDVEERRRGRRPEDVRVLLAEDNELISEIVNRQLRKAGFVVDAVHNGQEAVDKVQQHEFSVVLMDGQMPGVDGYEATKQIRRSCDPRIRDLPIVALTASAIAGDRERCLDAGMSTYLAKPVRAKELEATIWEQVELAQERQRTTA</sequence>
<dbReference type="PANTHER" id="PTHR45339:SF1">
    <property type="entry name" value="HYBRID SIGNAL TRANSDUCTION HISTIDINE KINASE J"/>
    <property type="match status" value="1"/>
</dbReference>
<dbReference type="STRING" id="5288.A0A5C5FNG5"/>
<evidence type="ECO:0000256" key="4">
    <source>
        <dbReference type="SAM" id="MobiDB-lite"/>
    </source>
</evidence>
<dbReference type="CDD" id="cd16922">
    <property type="entry name" value="HATPase_EvgS-ArcB-TorS-like"/>
    <property type="match status" value="1"/>
</dbReference>
<evidence type="ECO:0008006" key="9">
    <source>
        <dbReference type="Google" id="ProtNLM"/>
    </source>
</evidence>
<dbReference type="InterPro" id="IPR003594">
    <property type="entry name" value="HATPase_dom"/>
</dbReference>
<evidence type="ECO:0000313" key="7">
    <source>
        <dbReference type="EMBL" id="TNY17401.1"/>
    </source>
</evidence>
<proteinExistence type="predicted"/>
<dbReference type="PROSITE" id="PS50110">
    <property type="entry name" value="RESPONSE_REGULATORY"/>
    <property type="match status" value="1"/>
</dbReference>
<dbReference type="AlphaFoldDB" id="A0A5C5FNG5"/>
<evidence type="ECO:0000256" key="3">
    <source>
        <dbReference type="PROSITE-ProRule" id="PRU00169"/>
    </source>
</evidence>
<evidence type="ECO:0000259" key="5">
    <source>
        <dbReference type="PROSITE" id="PS50109"/>
    </source>
</evidence>
<comment type="caution">
    <text evidence="7">The sequence shown here is derived from an EMBL/GenBank/DDBJ whole genome shotgun (WGS) entry which is preliminary data.</text>
</comment>
<dbReference type="InterPro" id="IPR011006">
    <property type="entry name" value="CheY-like_superfamily"/>
</dbReference>
<accession>A0A5C5FNG5</accession>
<evidence type="ECO:0000259" key="6">
    <source>
        <dbReference type="PROSITE" id="PS50110"/>
    </source>
</evidence>
<dbReference type="EMBL" id="SOZI01000207">
    <property type="protein sequence ID" value="TNY17401.1"/>
    <property type="molecule type" value="Genomic_DNA"/>
</dbReference>
<name>A0A5C5FNG5_9BASI</name>
<dbReference type="InterPro" id="IPR013655">
    <property type="entry name" value="PAS_fold_3"/>
</dbReference>
<dbReference type="Gene3D" id="3.40.50.2300">
    <property type="match status" value="1"/>
</dbReference>
<dbReference type="Pfam" id="PF02518">
    <property type="entry name" value="HATPase_c"/>
    <property type="match status" value="1"/>
</dbReference>
<evidence type="ECO:0000256" key="2">
    <source>
        <dbReference type="ARBA" id="ARBA00023012"/>
    </source>
</evidence>
<protein>
    <recommendedName>
        <fullName evidence="9">Histidine kinase</fullName>
    </recommendedName>
</protein>
<dbReference type="SUPFAM" id="SSF52172">
    <property type="entry name" value="CheY-like"/>
    <property type="match status" value="1"/>
</dbReference>
<evidence type="ECO:0000256" key="1">
    <source>
        <dbReference type="ARBA" id="ARBA00022553"/>
    </source>
</evidence>
<dbReference type="InterPro" id="IPR036097">
    <property type="entry name" value="HisK_dim/P_sf"/>
</dbReference>
<dbReference type="Gene3D" id="3.30.565.10">
    <property type="entry name" value="Histidine kinase-like ATPase, C-terminal domain"/>
    <property type="match status" value="1"/>
</dbReference>
<dbReference type="SUPFAM" id="SSF55874">
    <property type="entry name" value="ATPase domain of HSP90 chaperone/DNA topoisomerase II/histidine kinase"/>
    <property type="match status" value="1"/>
</dbReference>
<dbReference type="SUPFAM" id="SSF47384">
    <property type="entry name" value="Homodimeric domain of signal transducing histidine kinase"/>
    <property type="match status" value="1"/>
</dbReference>
<dbReference type="SUPFAM" id="SSF55785">
    <property type="entry name" value="PYP-like sensor domain (PAS domain)"/>
    <property type="match status" value="1"/>
</dbReference>
<dbReference type="Gene3D" id="3.30.450.20">
    <property type="entry name" value="PAS domain"/>
    <property type="match status" value="2"/>
</dbReference>
<dbReference type="Pfam" id="PF08447">
    <property type="entry name" value="PAS_3"/>
    <property type="match status" value="1"/>
</dbReference>
<organism evidence="7 8">
    <name type="scientific">Rhodotorula diobovata</name>
    <dbReference type="NCBI Taxonomy" id="5288"/>
    <lineage>
        <taxon>Eukaryota</taxon>
        <taxon>Fungi</taxon>
        <taxon>Dikarya</taxon>
        <taxon>Basidiomycota</taxon>
        <taxon>Pucciniomycotina</taxon>
        <taxon>Microbotryomycetes</taxon>
        <taxon>Sporidiobolales</taxon>
        <taxon>Sporidiobolaceae</taxon>
        <taxon>Rhodotorula</taxon>
    </lineage>
</organism>
<dbReference type="InterPro" id="IPR001789">
    <property type="entry name" value="Sig_transdc_resp-reg_receiver"/>
</dbReference>
<dbReference type="CDD" id="cd17546">
    <property type="entry name" value="REC_hyHK_CKI1_RcsC-like"/>
    <property type="match status" value="1"/>
</dbReference>
<dbReference type="InterPro" id="IPR004358">
    <property type="entry name" value="Sig_transdc_His_kin-like_C"/>
</dbReference>
<dbReference type="InterPro" id="IPR003661">
    <property type="entry name" value="HisK_dim/P_dom"/>
</dbReference>
<gene>
    <name evidence="7" type="ORF">DMC30DRAFT_120847</name>
</gene>
<dbReference type="InterPro" id="IPR036890">
    <property type="entry name" value="HATPase_C_sf"/>
</dbReference>
<dbReference type="GO" id="GO:0000155">
    <property type="term" value="F:phosphorelay sensor kinase activity"/>
    <property type="evidence" value="ECO:0007669"/>
    <property type="project" value="InterPro"/>
</dbReference>